<gene>
    <name evidence="2" type="ORF">AVEN_181403_1</name>
</gene>
<evidence type="ECO:0000313" key="3">
    <source>
        <dbReference type="Proteomes" id="UP000499080"/>
    </source>
</evidence>
<feature type="transmembrane region" description="Helical" evidence="1">
    <location>
        <begin position="54"/>
        <end position="70"/>
    </location>
</feature>
<comment type="caution">
    <text evidence="2">The sequence shown here is derived from an EMBL/GenBank/DDBJ whole genome shotgun (WGS) entry which is preliminary data.</text>
</comment>
<keyword evidence="1" id="KW-0812">Transmembrane</keyword>
<keyword evidence="1" id="KW-1133">Transmembrane helix</keyword>
<sequence length="123" mass="14469">MCNHIISFFLKFVELKISFADGRNAYQQLLCQSPNQRLKGINELLNVPLGRGEVYFSLNIVKGLVIYFNIGNLFRSDFRYCFRVYGFLIPSFFPFLLYTLHFGEQNYLPDRVAEEDLELQVPR</sequence>
<evidence type="ECO:0000256" key="1">
    <source>
        <dbReference type="SAM" id="Phobius"/>
    </source>
</evidence>
<reference evidence="2 3" key="1">
    <citation type="journal article" date="2019" name="Sci. Rep.">
        <title>Orb-weaving spider Araneus ventricosus genome elucidates the spidroin gene catalogue.</title>
        <authorList>
            <person name="Kono N."/>
            <person name="Nakamura H."/>
            <person name="Ohtoshi R."/>
            <person name="Moran D.A.P."/>
            <person name="Shinohara A."/>
            <person name="Yoshida Y."/>
            <person name="Fujiwara M."/>
            <person name="Mori M."/>
            <person name="Tomita M."/>
            <person name="Arakawa K."/>
        </authorList>
    </citation>
    <scope>NUCLEOTIDE SEQUENCE [LARGE SCALE GENOMIC DNA]</scope>
</reference>
<name>A0A4Y2LE02_ARAVE</name>
<accession>A0A4Y2LE02</accession>
<dbReference type="AlphaFoldDB" id="A0A4Y2LE02"/>
<keyword evidence="1" id="KW-0472">Membrane</keyword>
<protein>
    <submittedName>
        <fullName evidence="2">Uncharacterized protein</fullName>
    </submittedName>
</protein>
<keyword evidence="3" id="KW-1185">Reference proteome</keyword>
<dbReference type="EMBL" id="BGPR01005615">
    <property type="protein sequence ID" value="GBN11846.1"/>
    <property type="molecule type" value="Genomic_DNA"/>
</dbReference>
<dbReference type="Proteomes" id="UP000499080">
    <property type="component" value="Unassembled WGS sequence"/>
</dbReference>
<organism evidence="2 3">
    <name type="scientific">Araneus ventricosus</name>
    <name type="common">Orbweaver spider</name>
    <name type="synonym">Epeira ventricosa</name>
    <dbReference type="NCBI Taxonomy" id="182803"/>
    <lineage>
        <taxon>Eukaryota</taxon>
        <taxon>Metazoa</taxon>
        <taxon>Ecdysozoa</taxon>
        <taxon>Arthropoda</taxon>
        <taxon>Chelicerata</taxon>
        <taxon>Arachnida</taxon>
        <taxon>Araneae</taxon>
        <taxon>Araneomorphae</taxon>
        <taxon>Entelegynae</taxon>
        <taxon>Araneoidea</taxon>
        <taxon>Araneidae</taxon>
        <taxon>Araneus</taxon>
    </lineage>
</organism>
<evidence type="ECO:0000313" key="2">
    <source>
        <dbReference type="EMBL" id="GBN11846.1"/>
    </source>
</evidence>
<feature type="transmembrane region" description="Helical" evidence="1">
    <location>
        <begin position="82"/>
        <end position="100"/>
    </location>
</feature>
<proteinExistence type="predicted"/>